<dbReference type="Gene3D" id="1.10.287.80">
    <property type="entry name" value="ATP synthase, gamma subunit, helix hairpin domain"/>
    <property type="match status" value="1"/>
</dbReference>
<feature type="coiled-coil region" evidence="11">
    <location>
        <begin position="246"/>
        <end position="280"/>
    </location>
</feature>
<evidence type="ECO:0000313" key="13">
    <source>
        <dbReference type="Proteomes" id="UP000189857"/>
    </source>
</evidence>
<dbReference type="PANTHER" id="PTHR11693:SF22">
    <property type="entry name" value="ATP SYNTHASE SUBUNIT GAMMA, MITOCHONDRIAL"/>
    <property type="match status" value="1"/>
</dbReference>
<dbReference type="Pfam" id="PF00231">
    <property type="entry name" value="ATP-synt"/>
    <property type="match status" value="1"/>
</dbReference>
<dbReference type="GO" id="GO:0042777">
    <property type="term" value="P:proton motive force-driven plasma membrane ATP synthesis"/>
    <property type="evidence" value="ECO:0007669"/>
    <property type="project" value="UniProtKB-UniRule"/>
</dbReference>
<evidence type="ECO:0000256" key="6">
    <source>
        <dbReference type="ARBA" id="ARBA00023065"/>
    </source>
</evidence>
<dbReference type="PRINTS" id="PR00126">
    <property type="entry name" value="ATPASEGAMMA"/>
</dbReference>
<comment type="similarity">
    <text evidence="3 10">Belongs to the ATPase gamma chain family.</text>
</comment>
<evidence type="ECO:0000256" key="9">
    <source>
        <dbReference type="ARBA" id="ARBA00023310"/>
    </source>
</evidence>
<comment type="subunit">
    <text evidence="10">F-type ATPases have 2 components, CF(1) - the catalytic core - and CF(0) - the membrane proton channel. CF(1) has five subunits: alpha(3), beta(3), gamma(1), delta(1), epsilon(1). CF(0) has three main subunits: a, b and c.</text>
</comment>
<keyword evidence="9 10" id="KW-0066">ATP synthesis</keyword>
<evidence type="ECO:0000256" key="2">
    <source>
        <dbReference type="ARBA" id="ARBA00004170"/>
    </source>
</evidence>
<keyword evidence="8 10" id="KW-0139">CF(1)</keyword>
<name>A0A1T4LD96_9FIRM</name>
<sequence length="309" mass="35637">MSGTKEIKDRINSIKNTRKITNAMYLISTTKMRKARNEYEKTKPFFDEINQEFSRMLRRVDSVDSNYFYSDEEKAGEKGAARNTCAIFVITADKGLAGSYNSNVIKETEKLIAKYKKTYLFVMGEYGRNYFRKHKIEMVESYNYPAMNPTLHIARKTATAILNGYDDGMYRDVFIIYTNLSGITEVVERKRILPLNRRRVLDRHMVSDVKNYEDFEFYPSFIDVIDNVVSMYLAGFIYGAMIDSYCSEQNARMTAMNNANENAEEILSELSVEYNRVRQAAITQEITEIAAGANAQKRKKTRKTGEAVS</sequence>
<protein>
    <recommendedName>
        <fullName evidence="10">ATP synthase gamma chain</fullName>
    </recommendedName>
    <alternativeName>
        <fullName evidence="10">ATP synthase F1 sector gamma subunit</fullName>
    </alternativeName>
    <alternativeName>
        <fullName evidence="10">F-ATPase gamma subunit</fullName>
    </alternativeName>
</protein>
<dbReference type="Gene3D" id="3.40.1380.10">
    <property type="match status" value="1"/>
</dbReference>
<reference evidence="12 13" key="1">
    <citation type="submission" date="2017-02" db="EMBL/GenBank/DDBJ databases">
        <authorList>
            <person name="Peterson S.W."/>
        </authorList>
    </citation>
    <scope>NUCLEOTIDE SEQUENCE [LARGE SCALE GENOMIC DNA]</scope>
    <source>
        <strain evidence="12 13">ATCC 17233</strain>
    </source>
</reference>
<keyword evidence="13" id="KW-1185">Reference proteome</keyword>
<keyword evidence="5 10" id="KW-0375">Hydrogen ion transport</keyword>
<gene>
    <name evidence="10" type="primary">atpG</name>
    <name evidence="12" type="ORF">SAMN02745110_00798</name>
</gene>
<keyword evidence="4 10" id="KW-0813">Transport</keyword>
<organism evidence="12 13">
    <name type="scientific">Eubacterium ruminantium</name>
    <dbReference type="NCBI Taxonomy" id="42322"/>
    <lineage>
        <taxon>Bacteria</taxon>
        <taxon>Bacillati</taxon>
        <taxon>Bacillota</taxon>
        <taxon>Clostridia</taxon>
        <taxon>Eubacteriales</taxon>
        <taxon>Eubacteriaceae</taxon>
        <taxon>Eubacterium</taxon>
    </lineage>
</organism>
<evidence type="ECO:0000256" key="11">
    <source>
        <dbReference type="SAM" id="Coils"/>
    </source>
</evidence>
<dbReference type="GO" id="GO:0005886">
    <property type="term" value="C:plasma membrane"/>
    <property type="evidence" value="ECO:0007669"/>
    <property type="project" value="UniProtKB-SubCell"/>
</dbReference>
<keyword evidence="10" id="KW-1003">Cell membrane</keyword>
<dbReference type="PANTHER" id="PTHR11693">
    <property type="entry name" value="ATP SYNTHASE GAMMA CHAIN"/>
    <property type="match status" value="1"/>
</dbReference>
<evidence type="ECO:0000256" key="3">
    <source>
        <dbReference type="ARBA" id="ARBA00007681"/>
    </source>
</evidence>
<dbReference type="AlphaFoldDB" id="A0A1T4LD96"/>
<evidence type="ECO:0000256" key="7">
    <source>
        <dbReference type="ARBA" id="ARBA00023136"/>
    </source>
</evidence>
<dbReference type="RefSeq" id="WP_078786608.1">
    <property type="nucleotide sequence ID" value="NZ_CACZYW010000008.1"/>
</dbReference>
<keyword evidence="11" id="KW-0175">Coiled coil</keyword>
<dbReference type="SUPFAM" id="SSF52943">
    <property type="entry name" value="ATP synthase (F1-ATPase), gamma subunit"/>
    <property type="match status" value="1"/>
</dbReference>
<evidence type="ECO:0000256" key="10">
    <source>
        <dbReference type="HAMAP-Rule" id="MF_00815"/>
    </source>
</evidence>
<keyword evidence="7 10" id="KW-0472">Membrane</keyword>
<keyword evidence="6 10" id="KW-0406">Ion transport</keyword>
<evidence type="ECO:0000256" key="8">
    <source>
        <dbReference type="ARBA" id="ARBA00023196"/>
    </source>
</evidence>
<dbReference type="HAMAP" id="MF_00815">
    <property type="entry name" value="ATP_synth_gamma_bact"/>
    <property type="match status" value="1"/>
</dbReference>
<dbReference type="InterPro" id="IPR000131">
    <property type="entry name" value="ATP_synth_F1_gsu"/>
</dbReference>
<dbReference type="PROSITE" id="PS00153">
    <property type="entry name" value="ATPASE_GAMMA"/>
    <property type="match status" value="1"/>
</dbReference>
<dbReference type="GO" id="GO:0005524">
    <property type="term" value="F:ATP binding"/>
    <property type="evidence" value="ECO:0007669"/>
    <property type="project" value="UniProtKB-UniRule"/>
</dbReference>
<comment type="subcellular location">
    <subcellularLocation>
        <location evidence="10">Cell membrane</location>
        <topology evidence="10">Peripheral membrane protein</topology>
    </subcellularLocation>
    <subcellularLocation>
        <location evidence="2">Membrane</location>
        <topology evidence="2">Peripheral membrane protein</topology>
    </subcellularLocation>
</comment>
<evidence type="ECO:0000256" key="1">
    <source>
        <dbReference type="ARBA" id="ARBA00003456"/>
    </source>
</evidence>
<dbReference type="InterPro" id="IPR035968">
    <property type="entry name" value="ATP_synth_F1_ATPase_gsu"/>
</dbReference>
<dbReference type="GO" id="GO:0045259">
    <property type="term" value="C:proton-transporting ATP synthase complex"/>
    <property type="evidence" value="ECO:0007669"/>
    <property type="project" value="UniProtKB-KW"/>
</dbReference>
<dbReference type="GO" id="GO:0046933">
    <property type="term" value="F:proton-transporting ATP synthase activity, rotational mechanism"/>
    <property type="evidence" value="ECO:0007669"/>
    <property type="project" value="UniProtKB-UniRule"/>
</dbReference>
<dbReference type="InterPro" id="IPR023632">
    <property type="entry name" value="ATP_synth_F1_gsu_CS"/>
</dbReference>
<proteinExistence type="inferred from homology"/>
<evidence type="ECO:0000313" key="12">
    <source>
        <dbReference type="EMBL" id="SJZ52623.1"/>
    </source>
</evidence>
<comment type="function">
    <text evidence="1 10">Produces ATP from ADP in the presence of a proton gradient across the membrane. The gamma chain is believed to be important in regulating ATPase activity and the flow of protons through the CF(0) complex.</text>
</comment>
<dbReference type="NCBIfam" id="TIGR01146">
    <property type="entry name" value="ATPsyn_F1gamma"/>
    <property type="match status" value="1"/>
</dbReference>
<dbReference type="EMBL" id="FUXA01000005">
    <property type="protein sequence ID" value="SJZ52623.1"/>
    <property type="molecule type" value="Genomic_DNA"/>
</dbReference>
<dbReference type="Proteomes" id="UP000189857">
    <property type="component" value="Unassembled WGS sequence"/>
</dbReference>
<dbReference type="CDD" id="cd12151">
    <property type="entry name" value="F1-ATPase_gamma"/>
    <property type="match status" value="1"/>
</dbReference>
<accession>A0A1T4LD96</accession>
<dbReference type="OrthoDB" id="9812769at2"/>
<evidence type="ECO:0000256" key="5">
    <source>
        <dbReference type="ARBA" id="ARBA00022781"/>
    </source>
</evidence>
<evidence type="ECO:0000256" key="4">
    <source>
        <dbReference type="ARBA" id="ARBA00022448"/>
    </source>
</evidence>